<dbReference type="AlphaFoldDB" id="A0A1Q5SZ62"/>
<evidence type="ECO:0000313" key="2">
    <source>
        <dbReference type="EMBL" id="OKO93250.1"/>
    </source>
</evidence>
<protein>
    <recommendedName>
        <fullName evidence="1">RelA/SpoT domain-containing protein</fullName>
    </recommendedName>
</protein>
<dbReference type="PANTHER" id="PTHR41773">
    <property type="entry name" value="GTP PYROPHOSPHATASE-RELATED"/>
    <property type="match status" value="1"/>
</dbReference>
<organism evidence="2 3">
    <name type="scientific">Penicillium subrubescens</name>
    <dbReference type="NCBI Taxonomy" id="1316194"/>
    <lineage>
        <taxon>Eukaryota</taxon>
        <taxon>Fungi</taxon>
        <taxon>Dikarya</taxon>
        <taxon>Ascomycota</taxon>
        <taxon>Pezizomycotina</taxon>
        <taxon>Eurotiomycetes</taxon>
        <taxon>Eurotiomycetidae</taxon>
        <taxon>Eurotiales</taxon>
        <taxon>Aspergillaceae</taxon>
        <taxon>Penicillium</taxon>
    </lineage>
</organism>
<reference evidence="2 3" key="1">
    <citation type="submission" date="2016-10" db="EMBL/GenBank/DDBJ databases">
        <title>Genome sequence of the ascomycete fungus Penicillium subrubescens.</title>
        <authorList>
            <person name="De Vries R.P."/>
            <person name="Peng M."/>
            <person name="Dilokpimol A."/>
            <person name="Hilden K."/>
            <person name="Makela M.R."/>
            <person name="Grigoriev I."/>
            <person name="Riley R."/>
            <person name="Granchi Z."/>
        </authorList>
    </citation>
    <scope>NUCLEOTIDE SEQUENCE [LARGE SCALE GENOMIC DNA]</scope>
    <source>
        <strain evidence="2 3">CBS 132785</strain>
    </source>
</reference>
<feature type="domain" description="RelA/SpoT" evidence="1">
    <location>
        <begin position="53"/>
        <end position="190"/>
    </location>
</feature>
<evidence type="ECO:0000313" key="3">
    <source>
        <dbReference type="Proteomes" id="UP000186955"/>
    </source>
</evidence>
<dbReference type="Pfam" id="PF04607">
    <property type="entry name" value="RelA_SpoT"/>
    <property type="match status" value="1"/>
</dbReference>
<dbReference type="PANTHER" id="PTHR41773:SF1">
    <property type="entry name" value="RELA_SPOT DOMAIN-CONTAINING PROTEIN"/>
    <property type="match status" value="1"/>
</dbReference>
<gene>
    <name evidence="2" type="ORF">PENSUB_12313</name>
</gene>
<dbReference type="STRING" id="1316194.A0A1Q5SZ62"/>
<keyword evidence="3" id="KW-1185">Reference proteome</keyword>
<dbReference type="Proteomes" id="UP000186955">
    <property type="component" value="Unassembled WGS sequence"/>
</dbReference>
<comment type="caution">
    <text evidence="2">The sequence shown here is derived from an EMBL/GenBank/DDBJ whole genome shotgun (WGS) entry which is preliminary data.</text>
</comment>
<proteinExistence type="predicted"/>
<dbReference type="InterPro" id="IPR043519">
    <property type="entry name" value="NT_sf"/>
</dbReference>
<evidence type="ECO:0000259" key="1">
    <source>
        <dbReference type="SMART" id="SM00954"/>
    </source>
</evidence>
<accession>A0A1Q5SZ62</accession>
<dbReference type="InterPro" id="IPR007685">
    <property type="entry name" value="RelA_SpoT"/>
</dbReference>
<name>A0A1Q5SZ62_9EURO</name>
<dbReference type="SUPFAM" id="SSF81301">
    <property type="entry name" value="Nucleotidyltransferase"/>
    <property type="match status" value="1"/>
</dbReference>
<dbReference type="Gene3D" id="3.30.460.10">
    <property type="entry name" value="Beta Polymerase, domain 2"/>
    <property type="match status" value="1"/>
</dbReference>
<dbReference type="GO" id="GO:0015969">
    <property type="term" value="P:guanosine tetraphosphate metabolic process"/>
    <property type="evidence" value="ECO:0007669"/>
    <property type="project" value="InterPro"/>
</dbReference>
<dbReference type="CDD" id="cd05399">
    <property type="entry name" value="NT_Rel-Spo_like"/>
    <property type="match status" value="1"/>
</dbReference>
<sequence length="468" mass="53924">MSPEAKDTSIVSTFLGEYPKKKESYMKDAEAVADICTQALRDENLFESCLIKKRAKALESLRKKLEVRAREHGRKYDTMESIENDIVDLSGVRVACRDLADISRIQRIVQGKFIIIRKKDHGKLAPQVTPGFQPQFSGYDGVHYLVRLKEDDTIKYNLQNCCARQVEIQVMTILHTMYADAQHGDYKDGSNKKRKFAREFDNFRGCLATAEGMALDWGEKEARHEEKDAQPFATTDGIGHCFRKWIDQNGPGWARREEPGHSPTLATFLTACNMNTPKALTSLLDAHLGPYSEEKYVSLRREYTPVEINLVIYLLDQVLLTTESETRAAEPDNPLFQIRAIMSAIIWTSKLFRPEWEWQDKLLMKGDRETLRRGLNWLDSIEQLSFLSGEPLEREEDIQILNGLWDWFEKHNERPIRLAFAMAKRGVLRDIATADKYGDLRYVLHPFLDALRWSCKTVPMSLVPETTR</sequence>
<dbReference type="SMART" id="SM00954">
    <property type="entry name" value="RelA_SpoT"/>
    <property type="match status" value="1"/>
</dbReference>
<dbReference type="EMBL" id="MNBE01000725">
    <property type="protein sequence ID" value="OKO93250.1"/>
    <property type="molecule type" value="Genomic_DNA"/>
</dbReference>